<evidence type="ECO:0000313" key="3">
    <source>
        <dbReference type="Proteomes" id="UP000178964"/>
    </source>
</evidence>
<dbReference type="GO" id="GO:0003677">
    <property type="term" value="F:DNA binding"/>
    <property type="evidence" value="ECO:0007669"/>
    <property type="project" value="InterPro"/>
</dbReference>
<dbReference type="CDD" id="cd00093">
    <property type="entry name" value="HTH_XRE"/>
    <property type="match status" value="1"/>
</dbReference>
<dbReference type="STRING" id="1802627.A3A70_02100"/>
<dbReference type="Gene3D" id="1.10.260.40">
    <property type="entry name" value="lambda repressor-like DNA-binding domains"/>
    <property type="match status" value="1"/>
</dbReference>
<proteinExistence type="predicted"/>
<reference evidence="2 3" key="1">
    <citation type="journal article" date="2016" name="Nat. Commun.">
        <title>Thousands of microbial genomes shed light on interconnected biogeochemical processes in an aquifer system.</title>
        <authorList>
            <person name="Anantharaman K."/>
            <person name="Brown C.T."/>
            <person name="Hug L.A."/>
            <person name="Sharon I."/>
            <person name="Castelle C.J."/>
            <person name="Probst A.J."/>
            <person name="Thomas B.C."/>
            <person name="Singh A."/>
            <person name="Wilkins M.J."/>
            <person name="Karaoz U."/>
            <person name="Brodie E.L."/>
            <person name="Williams K.H."/>
            <person name="Hubbard S.S."/>
            <person name="Banfield J.F."/>
        </authorList>
    </citation>
    <scope>NUCLEOTIDE SEQUENCE [LARGE SCALE GENOMIC DNA]</scope>
</reference>
<name>A0A1F4VQ61_UNCKA</name>
<gene>
    <name evidence="2" type="ORF">A3A70_02100</name>
</gene>
<feature type="domain" description="HTH cro/C1-type" evidence="1">
    <location>
        <begin position="7"/>
        <end position="61"/>
    </location>
</feature>
<dbReference type="AlphaFoldDB" id="A0A1F4VQ61"/>
<organism evidence="2 3">
    <name type="scientific">candidate division WWE3 bacterium RIFCSPLOWO2_01_FULL_42_11</name>
    <dbReference type="NCBI Taxonomy" id="1802627"/>
    <lineage>
        <taxon>Bacteria</taxon>
        <taxon>Katanobacteria</taxon>
    </lineage>
</organism>
<dbReference type="SMART" id="SM00530">
    <property type="entry name" value="HTH_XRE"/>
    <property type="match status" value="1"/>
</dbReference>
<evidence type="ECO:0000313" key="2">
    <source>
        <dbReference type="EMBL" id="OGC59180.1"/>
    </source>
</evidence>
<accession>A0A1F4VQ61</accession>
<dbReference type="Proteomes" id="UP000178964">
    <property type="component" value="Unassembled WGS sequence"/>
</dbReference>
<evidence type="ECO:0000259" key="1">
    <source>
        <dbReference type="PROSITE" id="PS50943"/>
    </source>
</evidence>
<dbReference type="InterPro" id="IPR001387">
    <property type="entry name" value="Cro/C1-type_HTH"/>
</dbReference>
<comment type="caution">
    <text evidence="2">The sequence shown here is derived from an EMBL/GenBank/DDBJ whole genome shotgun (WGS) entry which is preliminary data.</text>
</comment>
<dbReference type="Pfam" id="PF13560">
    <property type="entry name" value="HTH_31"/>
    <property type="match status" value="1"/>
</dbReference>
<dbReference type="InterPro" id="IPR010982">
    <property type="entry name" value="Lambda_DNA-bd_dom_sf"/>
</dbReference>
<protein>
    <recommendedName>
        <fullName evidence="1">HTH cro/C1-type domain-containing protein</fullName>
    </recommendedName>
</protein>
<sequence>MLFGQQLRIERKRNEMSAQNLADVCGVTRAYISLIEGGFRLPGRSLIPIMAEALNLKVNIILNWYLEDVREKQQ</sequence>
<dbReference type="SUPFAM" id="SSF47413">
    <property type="entry name" value="lambda repressor-like DNA-binding domains"/>
    <property type="match status" value="1"/>
</dbReference>
<dbReference type="PROSITE" id="PS50943">
    <property type="entry name" value="HTH_CROC1"/>
    <property type="match status" value="1"/>
</dbReference>
<dbReference type="EMBL" id="MEVK01000022">
    <property type="protein sequence ID" value="OGC59180.1"/>
    <property type="molecule type" value="Genomic_DNA"/>
</dbReference>